<dbReference type="GO" id="GO:0005737">
    <property type="term" value="C:cytoplasm"/>
    <property type="evidence" value="ECO:0007669"/>
    <property type="project" value="UniProtKB-SubCell"/>
</dbReference>
<dbReference type="GO" id="GO:0000408">
    <property type="term" value="C:EKC/KEOPS complex"/>
    <property type="evidence" value="ECO:0007669"/>
    <property type="project" value="InterPro"/>
</dbReference>
<dbReference type="InterPro" id="IPR000905">
    <property type="entry name" value="Gcp-like_dom"/>
</dbReference>
<evidence type="ECO:0000256" key="4">
    <source>
        <dbReference type="ARBA" id="ARBA00022694"/>
    </source>
</evidence>
<dbReference type="FunFam" id="3.30.420.40:FF:000038">
    <property type="entry name" value="Probable tRNA N6-adenosine threonylcarbamoyltransferase"/>
    <property type="match status" value="1"/>
</dbReference>
<feature type="binding site" evidence="9">
    <location>
        <begin position="135"/>
        <end position="139"/>
    </location>
    <ligand>
        <name>substrate</name>
    </ligand>
</feature>
<dbReference type="EMBL" id="LFWV01000011">
    <property type="protein sequence ID" value="KON32123.1"/>
    <property type="molecule type" value="Genomic_DNA"/>
</dbReference>
<organism evidence="11 12">
    <name type="scientific">miscellaneous Crenarchaeota group-1 archaeon SG8-32-3</name>
    <dbReference type="NCBI Taxonomy" id="1685125"/>
    <lineage>
        <taxon>Archaea</taxon>
        <taxon>Candidatus Bathyarchaeota</taxon>
        <taxon>MCG-1</taxon>
    </lineage>
</organism>
<comment type="function">
    <text evidence="9">Required for the formation of a threonylcarbamoyl group on adenosine at position 37 (t(6)A37) in tRNAs that read codons beginning with adenine. Is probably involved in the transfer of the threonylcarbamoyl moiety of threonylcarbamoyl-AMP (TC-AMP) to the N6 group of A37.</text>
</comment>
<feature type="binding site" evidence="9">
    <location>
        <position position="167"/>
    </location>
    <ligand>
        <name>substrate</name>
    </ligand>
</feature>
<feature type="binding site" evidence="9">
    <location>
        <position position="269"/>
    </location>
    <ligand>
        <name>substrate</name>
    </ligand>
</feature>
<keyword evidence="3 9" id="KW-0808">Transferase</keyword>
<feature type="binding site" evidence="9">
    <location>
        <position position="188"/>
    </location>
    <ligand>
        <name>substrate</name>
    </ligand>
</feature>
<evidence type="ECO:0000256" key="8">
    <source>
        <dbReference type="ARBA" id="ARBA00048117"/>
    </source>
</evidence>
<evidence type="ECO:0000313" key="11">
    <source>
        <dbReference type="EMBL" id="KON32123.1"/>
    </source>
</evidence>
<name>A0A0M0BU25_9ARCH</name>
<comment type="cofactor">
    <cofactor evidence="9">
        <name>Fe(2+)</name>
        <dbReference type="ChEBI" id="CHEBI:29033"/>
    </cofactor>
    <text evidence="9">Binds 1 Fe(2+) ion per subunit.</text>
</comment>
<dbReference type="InterPro" id="IPR043129">
    <property type="entry name" value="ATPase_NBD"/>
</dbReference>
<dbReference type="Pfam" id="PF00814">
    <property type="entry name" value="TsaD"/>
    <property type="match status" value="1"/>
</dbReference>
<dbReference type="PANTHER" id="PTHR11735">
    <property type="entry name" value="TRNA N6-ADENOSINE THREONYLCARBAMOYLTRANSFERASE"/>
    <property type="match status" value="1"/>
</dbReference>
<dbReference type="InterPro" id="IPR034680">
    <property type="entry name" value="Kae1_archaea_euk"/>
</dbReference>
<evidence type="ECO:0000256" key="5">
    <source>
        <dbReference type="ARBA" id="ARBA00022723"/>
    </source>
</evidence>
<proteinExistence type="inferred from homology"/>
<evidence type="ECO:0000256" key="9">
    <source>
        <dbReference type="HAMAP-Rule" id="MF_01446"/>
    </source>
</evidence>
<comment type="caution">
    <text evidence="11">The sequence shown here is derived from an EMBL/GenBank/DDBJ whole genome shotgun (WGS) entry which is preliminary data.</text>
</comment>
<dbReference type="InterPro" id="IPR017861">
    <property type="entry name" value="KAE1/TsaD"/>
</dbReference>
<feature type="binding site" evidence="9">
    <location>
        <position position="184"/>
    </location>
    <ligand>
        <name>substrate</name>
    </ligand>
</feature>
<feature type="binding site" evidence="9">
    <location>
        <position position="118"/>
    </location>
    <ligand>
        <name>Fe cation</name>
        <dbReference type="ChEBI" id="CHEBI:24875"/>
    </ligand>
</feature>
<keyword evidence="5 9" id="KW-0479">Metal-binding</keyword>
<dbReference type="CDD" id="cd24131">
    <property type="entry name" value="ASKHA_NBD_Kae1_arch_bac"/>
    <property type="match status" value="1"/>
</dbReference>
<dbReference type="NCBIfam" id="TIGR00329">
    <property type="entry name" value="gcp_kae1"/>
    <property type="match status" value="1"/>
</dbReference>
<gene>
    <name evidence="9" type="primary">kae1</name>
    <name evidence="11" type="ORF">AC478_01225</name>
</gene>
<evidence type="ECO:0000313" key="12">
    <source>
        <dbReference type="Proteomes" id="UP000054016"/>
    </source>
</evidence>
<dbReference type="GO" id="GO:0061711">
    <property type="term" value="F:tRNA N(6)-L-threonylcarbamoyladenine synthase activity"/>
    <property type="evidence" value="ECO:0007669"/>
    <property type="project" value="UniProtKB-EC"/>
</dbReference>
<dbReference type="Gene3D" id="3.30.420.40">
    <property type="match status" value="2"/>
</dbReference>
<dbReference type="NCBIfam" id="TIGR03722">
    <property type="entry name" value="arch_KAE1"/>
    <property type="match status" value="1"/>
</dbReference>
<dbReference type="PRINTS" id="PR00789">
    <property type="entry name" value="OSIALOPTASE"/>
</dbReference>
<feature type="domain" description="Gcp-like" evidence="10">
    <location>
        <begin position="30"/>
        <end position="304"/>
    </location>
</feature>
<comment type="catalytic activity">
    <reaction evidence="8 9">
        <text>L-threonylcarbamoyladenylate + adenosine(37) in tRNA = N(6)-L-threonylcarbamoyladenosine(37) in tRNA + AMP + H(+)</text>
        <dbReference type="Rhea" id="RHEA:37059"/>
        <dbReference type="Rhea" id="RHEA-COMP:10162"/>
        <dbReference type="Rhea" id="RHEA-COMP:10163"/>
        <dbReference type="ChEBI" id="CHEBI:15378"/>
        <dbReference type="ChEBI" id="CHEBI:73682"/>
        <dbReference type="ChEBI" id="CHEBI:74411"/>
        <dbReference type="ChEBI" id="CHEBI:74418"/>
        <dbReference type="ChEBI" id="CHEBI:456215"/>
        <dbReference type="EC" id="2.3.1.234"/>
    </reaction>
</comment>
<feature type="binding site" evidence="9">
    <location>
        <position position="297"/>
    </location>
    <ligand>
        <name>Fe cation</name>
        <dbReference type="ChEBI" id="CHEBI:24875"/>
    </ligand>
</feature>
<evidence type="ECO:0000256" key="6">
    <source>
        <dbReference type="ARBA" id="ARBA00023004"/>
    </source>
</evidence>
<dbReference type="GO" id="GO:0005506">
    <property type="term" value="F:iron ion binding"/>
    <property type="evidence" value="ECO:0007669"/>
    <property type="project" value="UniProtKB-UniRule"/>
</dbReference>
<feature type="binding site" evidence="9">
    <location>
        <position position="114"/>
    </location>
    <ligand>
        <name>Fe cation</name>
        <dbReference type="ChEBI" id="CHEBI:24875"/>
    </ligand>
</feature>
<keyword evidence="6 9" id="KW-0408">Iron</keyword>
<dbReference type="EC" id="2.3.1.234" evidence="9"/>
<evidence type="ECO:0000256" key="2">
    <source>
        <dbReference type="ARBA" id="ARBA00022490"/>
    </source>
</evidence>
<dbReference type="NCBIfam" id="NF007174">
    <property type="entry name" value="PRK09605.1"/>
    <property type="match status" value="1"/>
</dbReference>
<keyword evidence="2 9" id="KW-0963">Cytoplasm</keyword>
<sequence>MKESEAPCCLGIESTADDFGVGIVTFNGEILANVSSGYVPEEGGIHPREAARHHAETADKVLGEALSKAQIKPSDLALIAFAQGPGLGPCLRTGATVARALASYIDVPLVGVNHSVAHIEIGKLETGSVDPVTLYVSGGNTIVSAFDAARYRVFGETLDIALGNCLDVFAREANLKHKQGMSLGATLERLAADGEKLISLPYVVKGMDISFSGLLTAATTLLRKGENRLEDLCYSLQEHAFSMVTEVTERALAHTEKKEVLLTGGVAANKRLQVMLDSIAEEHDAKFNVVPRQFATDNGAMIAWTGVLAYTHGLATPINESFVKLRWRLEKVEVPWIK</sequence>
<comment type="similarity">
    <text evidence="9">Belongs to the KAE1 / TsaD family.</text>
</comment>
<dbReference type="Proteomes" id="UP000054016">
    <property type="component" value="Unassembled WGS sequence"/>
</dbReference>
<feature type="binding site" evidence="9">
    <location>
        <position position="135"/>
    </location>
    <ligand>
        <name>Fe cation</name>
        <dbReference type="ChEBI" id="CHEBI:24875"/>
    </ligand>
</feature>
<evidence type="ECO:0000256" key="1">
    <source>
        <dbReference type="ARBA" id="ARBA00004496"/>
    </source>
</evidence>
<protein>
    <recommendedName>
        <fullName evidence="9">tRNA N6-adenosine threonylcarbamoyltransferase</fullName>
        <ecNumber evidence="9">2.3.1.234</ecNumber>
    </recommendedName>
    <alternativeName>
        <fullName evidence="9">N6-L-threonylcarbamoyladenine synthase</fullName>
        <shortName evidence="9">t(6)A synthase</shortName>
    </alternativeName>
    <alternativeName>
        <fullName evidence="9">t(6)A37 threonylcarbamoyladenosine biosynthesis protein Kae1</fullName>
    </alternativeName>
    <alternativeName>
        <fullName evidence="9">tRNA threonylcarbamoyladenosine biosynthesis protein Kae1</fullName>
    </alternativeName>
</protein>
<dbReference type="AlphaFoldDB" id="A0A0M0BU25"/>
<evidence type="ECO:0000256" key="7">
    <source>
        <dbReference type="ARBA" id="ARBA00023315"/>
    </source>
</evidence>
<dbReference type="SUPFAM" id="SSF53067">
    <property type="entry name" value="Actin-like ATPase domain"/>
    <property type="match status" value="1"/>
</dbReference>
<dbReference type="PANTHER" id="PTHR11735:SF14">
    <property type="entry name" value="TRNA N6-ADENOSINE THREONYLCARBAMOYLTRANSFERASE"/>
    <property type="match status" value="1"/>
</dbReference>
<dbReference type="HAMAP" id="MF_01446">
    <property type="entry name" value="Kae1"/>
    <property type="match status" value="1"/>
</dbReference>
<accession>A0A0M0BU25</accession>
<dbReference type="PATRIC" id="fig|1685125.3.peg.273"/>
<reference evidence="12" key="1">
    <citation type="submission" date="2015-06" db="EMBL/GenBank/DDBJ databases">
        <title>New insights into the roles of widespread benthic archaea in carbon and nitrogen cycling.</title>
        <authorList>
            <person name="Lazar C.S."/>
            <person name="Baker B.J."/>
            <person name="Seitz K.W."/>
            <person name="Hyde A.S."/>
            <person name="Dick G.J."/>
            <person name="Hinrichs K.-U."/>
            <person name="Teske A.P."/>
        </authorList>
    </citation>
    <scope>NUCLEOTIDE SEQUENCE [LARGE SCALE GENOMIC DNA]</scope>
</reference>
<evidence type="ECO:0000256" key="3">
    <source>
        <dbReference type="ARBA" id="ARBA00022679"/>
    </source>
</evidence>
<dbReference type="GO" id="GO:0002949">
    <property type="term" value="P:tRNA threonylcarbamoyladenosine modification"/>
    <property type="evidence" value="ECO:0007669"/>
    <property type="project" value="UniProtKB-UniRule"/>
</dbReference>
<evidence type="ECO:0000259" key="10">
    <source>
        <dbReference type="Pfam" id="PF00814"/>
    </source>
</evidence>
<comment type="subcellular location">
    <subcellularLocation>
        <location evidence="1 9">Cytoplasm</location>
    </subcellularLocation>
</comment>
<keyword evidence="4 9" id="KW-0819">tRNA processing</keyword>
<keyword evidence="7 9" id="KW-0012">Acyltransferase</keyword>